<evidence type="ECO:0000256" key="4">
    <source>
        <dbReference type="ARBA" id="ARBA00004123"/>
    </source>
</evidence>
<evidence type="ECO:0000256" key="2">
    <source>
        <dbReference type="ARBA" id="ARBA00001947"/>
    </source>
</evidence>
<gene>
    <name evidence="14" type="ORF">PACLA_8A074082</name>
</gene>
<feature type="compositionally biased region" description="Acidic residues" evidence="13">
    <location>
        <begin position="439"/>
        <end position="452"/>
    </location>
</feature>
<dbReference type="Proteomes" id="UP001152795">
    <property type="component" value="Unassembled WGS sequence"/>
</dbReference>
<evidence type="ECO:0000256" key="12">
    <source>
        <dbReference type="ARBA" id="ARBA00023242"/>
    </source>
</evidence>
<dbReference type="GO" id="GO:0005634">
    <property type="term" value="C:nucleus"/>
    <property type="evidence" value="ECO:0007669"/>
    <property type="project" value="UniProtKB-SubCell"/>
</dbReference>
<dbReference type="CDD" id="cd00844">
    <property type="entry name" value="MPP_Dbr1_N"/>
    <property type="match status" value="1"/>
</dbReference>
<evidence type="ECO:0000256" key="5">
    <source>
        <dbReference type="ARBA" id="ARBA00006045"/>
    </source>
</evidence>
<dbReference type="GO" id="GO:0000398">
    <property type="term" value="P:mRNA splicing, via spliceosome"/>
    <property type="evidence" value="ECO:0007669"/>
    <property type="project" value="TreeGrafter"/>
</dbReference>
<keyword evidence="9" id="KW-0862">Zinc</keyword>
<feature type="compositionally biased region" description="Basic and acidic residues" evidence="13">
    <location>
        <begin position="470"/>
        <end position="497"/>
    </location>
</feature>
<comment type="caution">
    <text evidence="14">The sequence shown here is derived from an EMBL/GenBank/DDBJ whole genome shotgun (WGS) entry which is preliminary data.</text>
</comment>
<feature type="compositionally biased region" description="Polar residues" evidence="13">
    <location>
        <begin position="516"/>
        <end position="529"/>
    </location>
</feature>
<keyword evidence="11" id="KW-0464">Manganese</keyword>
<evidence type="ECO:0000256" key="6">
    <source>
        <dbReference type="ARBA" id="ARBA00022664"/>
    </source>
</evidence>
<feature type="region of interest" description="Disordered" evidence="13">
    <location>
        <begin position="376"/>
        <end position="529"/>
    </location>
</feature>
<dbReference type="EMBL" id="CACRXK020009397">
    <property type="protein sequence ID" value="CAB4017083.1"/>
    <property type="molecule type" value="Genomic_DNA"/>
</dbReference>
<organism evidence="14 15">
    <name type="scientific">Paramuricea clavata</name>
    <name type="common">Red gorgonian</name>
    <name type="synonym">Violescent sea-whip</name>
    <dbReference type="NCBI Taxonomy" id="317549"/>
    <lineage>
        <taxon>Eukaryota</taxon>
        <taxon>Metazoa</taxon>
        <taxon>Cnidaria</taxon>
        <taxon>Anthozoa</taxon>
        <taxon>Octocorallia</taxon>
        <taxon>Malacalcyonacea</taxon>
        <taxon>Plexauridae</taxon>
        <taxon>Paramuricea</taxon>
    </lineage>
</organism>
<dbReference type="AlphaFoldDB" id="A0A6S7IIM3"/>
<dbReference type="GO" id="GO:0008419">
    <property type="term" value="F:RNA lariat debranching enzyme activity"/>
    <property type="evidence" value="ECO:0007669"/>
    <property type="project" value="TreeGrafter"/>
</dbReference>
<evidence type="ECO:0000256" key="7">
    <source>
        <dbReference type="ARBA" id="ARBA00022723"/>
    </source>
</evidence>
<comment type="similarity">
    <text evidence="5">Belongs to the lariat debranching enzyme family.</text>
</comment>
<feature type="compositionally biased region" description="Acidic residues" evidence="13">
    <location>
        <begin position="385"/>
        <end position="402"/>
    </location>
</feature>
<dbReference type="SMART" id="SM01124">
    <property type="entry name" value="DBR1"/>
    <property type="match status" value="1"/>
</dbReference>
<dbReference type="InterPro" id="IPR004843">
    <property type="entry name" value="Calcineurin-like_PHP"/>
</dbReference>
<dbReference type="PANTHER" id="PTHR12849:SF0">
    <property type="entry name" value="LARIAT DEBRANCHING ENZYME"/>
    <property type="match status" value="1"/>
</dbReference>
<keyword evidence="10" id="KW-0408">Iron</keyword>
<keyword evidence="6" id="KW-0507">mRNA processing</keyword>
<evidence type="ECO:0000313" key="14">
    <source>
        <dbReference type="EMBL" id="CAB4017083.1"/>
    </source>
</evidence>
<dbReference type="PANTHER" id="PTHR12849">
    <property type="entry name" value="RNA LARIAT DEBRANCHING ENZYME"/>
    <property type="match status" value="1"/>
</dbReference>
<keyword evidence="7" id="KW-0479">Metal-binding</keyword>
<comment type="cofactor">
    <cofactor evidence="3">
        <name>Fe(2+)</name>
        <dbReference type="ChEBI" id="CHEBI:29033"/>
    </cofactor>
</comment>
<protein>
    <submittedName>
        <fullName evidence="14">Lariat debranching enzyme</fullName>
    </submittedName>
</protein>
<evidence type="ECO:0000256" key="3">
    <source>
        <dbReference type="ARBA" id="ARBA00001954"/>
    </source>
</evidence>
<dbReference type="GO" id="GO:0046872">
    <property type="term" value="F:metal ion binding"/>
    <property type="evidence" value="ECO:0007669"/>
    <property type="project" value="UniProtKB-KW"/>
</dbReference>
<dbReference type="FunFam" id="3.60.21.10:FF:000035">
    <property type="entry name" value="Lariat debranching enzyme"/>
    <property type="match status" value="1"/>
</dbReference>
<comment type="cofactor">
    <cofactor evidence="2">
        <name>Zn(2+)</name>
        <dbReference type="ChEBI" id="CHEBI:29105"/>
    </cofactor>
</comment>
<comment type="subcellular location">
    <subcellularLocation>
        <location evidence="4">Nucleus</location>
    </subcellularLocation>
</comment>
<dbReference type="InterPro" id="IPR041816">
    <property type="entry name" value="Dbr1_N"/>
</dbReference>
<accession>A0A6S7IIM3</accession>
<name>A0A6S7IIM3_PARCT</name>
<dbReference type="OrthoDB" id="407609at2759"/>
<reference evidence="14" key="1">
    <citation type="submission" date="2020-04" db="EMBL/GenBank/DDBJ databases">
        <authorList>
            <person name="Alioto T."/>
            <person name="Alioto T."/>
            <person name="Gomez Garrido J."/>
        </authorList>
    </citation>
    <scope>NUCLEOTIDE SEQUENCE</scope>
    <source>
        <strain evidence="14">A484AB</strain>
    </source>
</reference>
<keyword evidence="8" id="KW-0378">Hydrolase</keyword>
<evidence type="ECO:0000256" key="10">
    <source>
        <dbReference type="ARBA" id="ARBA00023004"/>
    </source>
</evidence>
<dbReference type="InterPro" id="IPR029052">
    <property type="entry name" value="Metallo-depent_PP-like"/>
</dbReference>
<evidence type="ECO:0000256" key="13">
    <source>
        <dbReference type="SAM" id="MobiDB-lite"/>
    </source>
</evidence>
<evidence type="ECO:0000256" key="9">
    <source>
        <dbReference type="ARBA" id="ARBA00022833"/>
    </source>
</evidence>
<evidence type="ECO:0000256" key="8">
    <source>
        <dbReference type="ARBA" id="ARBA00022801"/>
    </source>
</evidence>
<sequence length="529" mass="59338">MKIAVEGCAHGELETIYAALENIERRDNIKVDLLICCGDFQAVRNEVDLACMAVPPKYKKMCSFYKYYSGEKTAPILTIFIGGNHEASNHLWELPFGGWVAPNIYYLGYSGVVNFGGLRIAGLSGIYKSHDYNKGHYESPPFNHDTVRSIYHVRSLDVFKLKLLMKPVDIALSHDWPKGVYHYGNLDELYRWKGFLREEIESNTLGSYAGQEVLRALQPDFWFSAHLHCRFPAQVVHSQTGKVTNFLALDKCLPRRKYLEVIDVGEPKGPLELSYDAEWLAITKSTLPLMNTEPVHTKLPYAESVIATLKPNEAVIKDVKELFDGDLKIPENFTQNVALYNPARHRKHVQVTAGTNPQTDSFCRKLKIRNPFWVTDLPGDVTSENPDEISLSDEDDDGDDTQSSDISSNVTAPLPHVEGVQRPGFLSSVCKEEQVSSENPDEIGLADDEESESQSSDFPTARAASSSTHSETRANTDLPFKENDQKTGHDSLGDKINPDSNSDTEPPPKVFKLVRRNQNMYSTTEDSDD</sequence>
<keyword evidence="12" id="KW-0539">Nucleus</keyword>
<dbReference type="Gene3D" id="3.60.21.10">
    <property type="match status" value="1"/>
</dbReference>
<evidence type="ECO:0000256" key="11">
    <source>
        <dbReference type="ARBA" id="ARBA00023211"/>
    </source>
</evidence>
<comment type="cofactor">
    <cofactor evidence="1">
        <name>Mn(2+)</name>
        <dbReference type="ChEBI" id="CHEBI:29035"/>
    </cofactor>
</comment>
<keyword evidence="15" id="KW-1185">Reference proteome</keyword>
<dbReference type="Pfam" id="PF05011">
    <property type="entry name" value="DBR1"/>
    <property type="match status" value="1"/>
</dbReference>
<evidence type="ECO:0000313" key="15">
    <source>
        <dbReference type="Proteomes" id="UP001152795"/>
    </source>
</evidence>
<dbReference type="InterPro" id="IPR007708">
    <property type="entry name" value="DBR1_C"/>
</dbReference>
<evidence type="ECO:0000256" key="1">
    <source>
        <dbReference type="ARBA" id="ARBA00001936"/>
    </source>
</evidence>
<dbReference type="SUPFAM" id="SSF56300">
    <property type="entry name" value="Metallo-dependent phosphatases"/>
    <property type="match status" value="1"/>
</dbReference>
<dbReference type="Pfam" id="PF00149">
    <property type="entry name" value="Metallophos"/>
    <property type="match status" value="1"/>
</dbReference>
<proteinExistence type="inferred from homology"/>